<proteinExistence type="predicted"/>
<reference evidence="1 2" key="1">
    <citation type="submission" date="2019-03" db="EMBL/GenBank/DDBJ databases">
        <title>First draft genome of Liparis tanakae, snailfish: a comprehensive survey of snailfish specific genes.</title>
        <authorList>
            <person name="Kim W."/>
            <person name="Song I."/>
            <person name="Jeong J.-H."/>
            <person name="Kim D."/>
            <person name="Kim S."/>
            <person name="Ryu S."/>
            <person name="Song J.Y."/>
            <person name="Lee S.K."/>
        </authorList>
    </citation>
    <scope>NUCLEOTIDE SEQUENCE [LARGE SCALE GENOMIC DNA]</scope>
    <source>
        <tissue evidence="1">Muscle</tissue>
    </source>
</reference>
<dbReference type="Proteomes" id="UP000314294">
    <property type="component" value="Unassembled WGS sequence"/>
</dbReference>
<sequence length="157" mass="16867">MDQVGIGFPGGVKGPGLKDTWTLKVSTEAASVQMKNRTWFRGQSSSGQADEEEVEEEEVLSPLLLLQTVQVRLRRERFTCSGAGSLALIYIEKRGEGGLDPQGAQRHLLTEVHRGTDPPPAGCRGSWCWVSGVMVSGVRVSGIGRRSPSVPEAPAPL</sequence>
<keyword evidence="2" id="KW-1185">Reference proteome</keyword>
<organism evidence="1 2">
    <name type="scientific">Liparis tanakae</name>
    <name type="common">Tanaka's snailfish</name>
    <dbReference type="NCBI Taxonomy" id="230148"/>
    <lineage>
        <taxon>Eukaryota</taxon>
        <taxon>Metazoa</taxon>
        <taxon>Chordata</taxon>
        <taxon>Craniata</taxon>
        <taxon>Vertebrata</taxon>
        <taxon>Euteleostomi</taxon>
        <taxon>Actinopterygii</taxon>
        <taxon>Neopterygii</taxon>
        <taxon>Teleostei</taxon>
        <taxon>Neoteleostei</taxon>
        <taxon>Acanthomorphata</taxon>
        <taxon>Eupercaria</taxon>
        <taxon>Perciformes</taxon>
        <taxon>Cottioidei</taxon>
        <taxon>Cottales</taxon>
        <taxon>Liparidae</taxon>
        <taxon>Liparis</taxon>
    </lineage>
</organism>
<dbReference type="AlphaFoldDB" id="A0A4Z2HX33"/>
<comment type="caution">
    <text evidence="1">The sequence shown here is derived from an EMBL/GenBank/DDBJ whole genome shotgun (WGS) entry which is preliminary data.</text>
</comment>
<accession>A0A4Z2HX33</accession>
<evidence type="ECO:0000313" key="2">
    <source>
        <dbReference type="Proteomes" id="UP000314294"/>
    </source>
</evidence>
<evidence type="ECO:0000313" key="1">
    <source>
        <dbReference type="EMBL" id="TNN69553.1"/>
    </source>
</evidence>
<protein>
    <submittedName>
        <fullName evidence="1">Uncharacterized protein</fullName>
    </submittedName>
</protein>
<gene>
    <name evidence="1" type="ORF">EYF80_020198</name>
</gene>
<name>A0A4Z2HX33_9TELE</name>
<dbReference type="EMBL" id="SRLO01000174">
    <property type="protein sequence ID" value="TNN69553.1"/>
    <property type="molecule type" value="Genomic_DNA"/>
</dbReference>